<dbReference type="SUPFAM" id="SSF51735">
    <property type="entry name" value="NAD(P)-binding Rossmann-fold domains"/>
    <property type="match status" value="1"/>
</dbReference>
<dbReference type="InterPro" id="IPR015814">
    <property type="entry name" value="Pgluconate_DH_NAD-bd_C"/>
</dbReference>
<name>A0A067NWG3_PLEO1</name>
<dbReference type="Proteomes" id="UP000027073">
    <property type="component" value="Unassembled WGS sequence"/>
</dbReference>
<dbReference type="HOGENOM" id="CLU_052530_0_0_1"/>
<dbReference type="Gene3D" id="3.40.50.720">
    <property type="entry name" value="NAD(P)-binding Rossmann-like Domain"/>
    <property type="match status" value="1"/>
</dbReference>
<dbReference type="AlphaFoldDB" id="A0A067NWG3"/>
<sequence length="306" mass="32383">MAPLVISIVAAGAMGSAVAHRLHDSGCTVLTDLTGRSEDTRRRAKEAGMEDATLEDIASRAKWVLSILPPRDARSFAEKFLAAYTKIQKTGAANSDKIVFVDCNAVNPVSVKGIASIFAQTPQIRFIDAAIIGGPPNPDGYNPTFYASAQAEDGKLLDEFASLGRYGLKVSLLQGQGTGIGDASALKMSYAGISKGFTGLLTTMILAAHSSSPATAKALIRELNASQPIVLKGIPTRIPSMIPKAYRWVGEMEEIAGFVGEGEGDIYHGLAQLYQRVEKAVDGGSEDLQTLSEVIEDAKQVLDGNL</sequence>
<dbReference type="InParanoid" id="A0A067NWG3"/>
<dbReference type="Gene3D" id="1.10.1040.10">
    <property type="entry name" value="N-(1-d-carboxylethyl)-l-norvaline Dehydrogenase, domain 2"/>
    <property type="match status" value="1"/>
</dbReference>
<dbReference type="InterPro" id="IPR013328">
    <property type="entry name" value="6PGD_dom2"/>
</dbReference>
<dbReference type="EMBL" id="KL198008">
    <property type="protein sequence ID" value="KDQ27966.1"/>
    <property type="molecule type" value="Genomic_DNA"/>
</dbReference>
<evidence type="ECO:0000313" key="4">
    <source>
        <dbReference type="Proteomes" id="UP000027073"/>
    </source>
</evidence>
<evidence type="ECO:0000313" key="3">
    <source>
        <dbReference type="EMBL" id="KDQ27966.1"/>
    </source>
</evidence>
<dbReference type="InterPro" id="IPR013116">
    <property type="entry name" value="KARI_N"/>
</dbReference>
<dbReference type="Pfam" id="PF07991">
    <property type="entry name" value="KARI_N"/>
    <property type="match status" value="1"/>
</dbReference>
<dbReference type="OrthoDB" id="9988102at2759"/>
<feature type="domain" description="KARI N-terminal Rossmann" evidence="1">
    <location>
        <begin position="5"/>
        <end position="79"/>
    </location>
</feature>
<dbReference type="Pfam" id="PF09130">
    <property type="entry name" value="DUF1932"/>
    <property type="match status" value="1"/>
</dbReference>
<gene>
    <name evidence="3" type="ORF">PLEOSDRAFT_1042176</name>
</gene>
<evidence type="ECO:0008006" key="5">
    <source>
        <dbReference type="Google" id="ProtNLM"/>
    </source>
</evidence>
<dbReference type="STRING" id="1137138.A0A067NWG3"/>
<dbReference type="SUPFAM" id="SSF48179">
    <property type="entry name" value="6-phosphogluconate dehydrogenase C-terminal domain-like"/>
    <property type="match status" value="1"/>
</dbReference>
<evidence type="ECO:0000259" key="2">
    <source>
        <dbReference type="Pfam" id="PF09130"/>
    </source>
</evidence>
<proteinExistence type="predicted"/>
<organism evidence="3 4">
    <name type="scientific">Pleurotus ostreatus (strain PC15)</name>
    <name type="common">Oyster mushroom</name>
    <dbReference type="NCBI Taxonomy" id="1137138"/>
    <lineage>
        <taxon>Eukaryota</taxon>
        <taxon>Fungi</taxon>
        <taxon>Dikarya</taxon>
        <taxon>Basidiomycota</taxon>
        <taxon>Agaricomycotina</taxon>
        <taxon>Agaricomycetes</taxon>
        <taxon>Agaricomycetidae</taxon>
        <taxon>Agaricales</taxon>
        <taxon>Pleurotineae</taxon>
        <taxon>Pleurotaceae</taxon>
        <taxon>Pleurotus</taxon>
    </lineage>
</organism>
<protein>
    <recommendedName>
        <fullName evidence="5">6-phosphogluconate dehydrogenase C-terminal domain-like protein</fullName>
    </recommendedName>
</protein>
<dbReference type="InterPro" id="IPR008927">
    <property type="entry name" value="6-PGluconate_DH-like_C_sf"/>
</dbReference>
<feature type="domain" description="Phosphogluconate dehydrogenase NAD-binding putative C-terminal" evidence="2">
    <location>
        <begin position="215"/>
        <end position="277"/>
    </location>
</feature>
<dbReference type="InterPro" id="IPR036291">
    <property type="entry name" value="NAD(P)-bd_dom_sf"/>
</dbReference>
<evidence type="ECO:0000259" key="1">
    <source>
        <dbReference type="Pfam" id="PF07991"/>
    </source>
</evidence>
<reference evidence="4" key="1">
    <citation type="journal article" date="2014" name="Proc. Natl. Acad. Sci. U.S.A.">
        <title>Extensive sampling of basidiomycete genomes demonstrates inadequacy of the white-rot/brown-rot paradigm for wood decay fungi.</title>
        <authorList>
            <person name="Riley R."/>
            <person name="Salamov A.A."/>
            <person name="Brown D.W."/>
            <person name="Nagy L.G."/>
            <person name="Floudas D."/>
            <person name="Held B.W."/>
            <person name="Levasseur A."/>
            <person name="Lombard V."/>
            <person name="Morin E."/>
            <person name="Otillar R."/>
            <person name="Lindquist E.A."/>
            <person name="Sun H."/>
            <person name="LaButti K.M."/>
            <person name="Schmutz J."/>
            <person name="Jabbour D."/>
            <person name="Luo H."/>
            <person name="Baker S.E."/>
            <person name="Pisabarro A.G."/>
            <person name="Walton J.D."/>
            <person name="Blanchette R.A."/>
            <person name="Henrissat B."/>
            <person name="Martin F."/>
            <person name="Cullen D."/>
            <person name="Hibbett D.S."/>
            <person name="Grigoriev I.V."/>
        </authorList>
    </citation>
    <scope>NUCLEOTIDE SEQUENCE [LARGE SCALE GENOMIC DNA]</scope>
    <source>
        <strain evidence="4">PC15</strain>
    </source>
</reference>
<dbReference type="VEuPathDB" id="FungiDB:PLEOSDRAFT_1042176"/>
<accession>A0A067NWG3</accession>